<proteinExistence type="predicted"/>
<gene>
    <name evidence="2" type="ORF">GKC30_12770</name>
</gene>
<dbReference type="AlphaFoldDB" id="A0A7K1KQY5"/>
<evidence type="ECO:0000313" key="3">
    <source>
        <dbReference type="Proteomes" id="UP000461162"/>
    </source>
</evidence>
<reference evidence="2 3" key="1">
    <citation type="submission" date="2019-11" db="EMBL/GenBank/DDBJ databases">
        <title>Pseudodesulfovibrio alkaliphilus, sp. nov., an alkaliphilic sulfate-reducing bacteria from mud volcano of Taman peninsula, Russia.</title>
        <authorList>
            <person name="Frolova A."/>
            <person name="Merkel A.Y."/>
            <person name="Slobodkin A.I."/>
        </authorList>
    </citation>
    <scope>NUCLEOTIDE SEQUENCE [LARGE SCALE GENOMIC DNA]</scope>
    <source>
        <strain evidence="2 3">F-1</strain>
    </source>
</reference>
<name>A0A7K1KQY5_9BACT</name>
<dbReference type="Proteomes" id="UP000461162">
    <property type="component" value="Unassembled WGS sequence"/>
</dbReference>
<dbReference type="InterPro" id="IPR007161">
    <property type="entry name" value="DUF364"/>
</dbReference>
<accession>A0A7K1KQY5</accession>
<dbReference type="SUPFAM" id="SSF159713">
    <property type="entry name" value="Dhaf3308-like"/>
    <property type="match status" value="1"/>
</dbReference>
<dbReference type="EMBL" id="WODC01000009">
    <property type="protein sequence ID" value="MUM78509.1"/>
    <property type="molecule type" value="Genomic_DNA"/>
</dbReference>
<dbReference type="RefSeq" id="WP_155935319.1">
    <property type="nucleotide sequence ID" value="NZ_WODC01000009.1"/>
</dbReference>
<sequence>MESTLKTVWNKGVRLWADHGLMEEEVMVSAGPLTVQQAIGDPGGGDYPIQQGKERLVEASFRGFRGQAFTDHYGHFCGTLAEIANLPLTTNYHRAVFIATLNAVMNALGKVGGTIHCKDCGPERCARAMPDHIRRTYGVGRVTIVGFQPAMAERLGGELDIRLLDLDPDNIGQVKRGVLVEGPESAAQALDWAELLVVTGTTLVNDSIGRFLVGRPVLFYGTTIAAAASLMQWDRYCPQSG</sequence>
<dbReference type="Pfam" id="PF04016">
    <property type="entry name" value="DUF364"/>
    <property type="match status" value="1"/>
</dbReference>
<evidence type="ECO:0000259" key="1">
    <source>
        <dbReference type="Pfam" id="PF04016"/>
    </source>
</evidence>
<dbReference type="Gene3D" id="3.40.50.11590">
    <property type="match status" value="1"/>
</dbReference>
<keyword evidence="3" id="KW-1185">Reference proteome</keyword>
<feature type="domain" description="Putative heavy-metal chelation" evidence="1">
    <location>
        <begin position="139"/>
        <end position="212"/>
    </location>
</feature>
<protein>
    <recommendedName>
        <fullName evidence="1">Putative heavy-metal chelation domain-containing protein</fullName>
    </recommendedName>
</protein>
<organism evidence="2 3">
    <name type="scientific">Pseudodesulfovibrio alkaliphilus</name>
    <dbReference type="NCBI Taxonomy" id="2661613"/>
    <lineage>
        <taxon>Bacteria</taxon>
        <taxon>Pseudomonadati</taxon>
        <taxon>Thermodesulfobacteriota</taxon>
        <taxon>Desulfovibrionia</taxon>
        <taxon>Desulfovibrionales</taxon>
        <taxon>Desulfovibrionaceae</taxon>
    </lineage>
</organism>
<evidence type="ECO:0000313" key="2">
    <source>
        <dbReference type="EMBL" id="MUM78509.1"/>
    </source>
</evidence>
<comment type="caution">
    <text evidence="2">The sequence shown here is derived from an EMBL/GenBank/DDBJ whole genome shotgun (WGS) entry which is preliminary data.</text>
</comment>